<dbReference type="AlphaFoldDB" id="A0A1I0W6H5"/>
<evidence type="ECO:0000256" key="8">
    <source>
        <dbReference type="SAM" id="Phobius"/>
    </source>
</evidence>
<evidence type="ECO:0000256" key="4">
    <source>
        <dbReference type="ARBA" id="ARBA00022692"/>
    </source>
</evidence>
<accession>A0A1I0W6H5</accession>
<comment type="subcellular location">
    <subcellularLocation>
        <location evidence="1">Cell membrane</location>
        <topology evidence="1">Multi-pass membrane protein</topology>
    </subcellularLocation>
</comment>
<evidence type="ECO:0000256" key="6">
    <source>
        <dbReference type="ARBA" id="ARBA00022989"/>
    </source>
</evidence>
<sequence length="411" mass="43412">MAEKVRNISLLSQILIAFVIAILAGIIFGPSIEIVQPLGDLFLRLIQFIIVPLIVSSLITGVASTGSMETLGRIGGKTFLYYVSTTFVAVSIGLLAAFLFSPGTGVDISTSREVPEATETDGVVSVLLNIIPTNPMESLSSANILQIIFFSIFIGIGITMVGQKAEPVQRFFEGFAEIMYKITWIIMKLIPIGIFGLLAPIIGEYGLSVLMPLIKLISVVAIACIIHALVTYSIAVKTFAKMNPLQFFKGIAPASLVAFSTQSSSGTLPVTIKCSEDNLGVSKKISSFILPLGATINMDGTSLYLSIATLFTAQAYGVELTFTQIMIVVLIGTLGSIGAAGVPGAGLVMLTLVLTTLNLPLEAIALIAGVDRFMDMFRTAVNITGDASGTAVINATEQKRDQQIESDSAAG</sequence>
<feature type="transmembrane region" description="Helical" evidence="8">
    <location>
        <begin position="144"/>
        <end position="161"/>
    </location>
</feature>
<keyword evidence="7 8" id="KW-0472">Membrane</keyword>
<keyword evidence="2" id="KW-0813">Transport</keyword>
<dbReference type="PANTHER" id="PTHR42865">
    <property type="entry name" value="PROTON/GLUTAMATE-ASPARTATE SYMPORTER"/>
    <property type="match status" value="1"/>
</dbReference>
<dbReference type="InterPro" id="IPR001991">
    <property type="entry name" value="Na-dicarboxylate_symporter"/>
</dbReference>
<dbReference type="EMBL" id="FOJW01000002">
    <property type="protein sequence ID" value="SFA83927.1"/>
    <property type="molecule type" value="Genomic_DNA"/>
</dbReference>
<dbReference type="GO" id="GO:0006835">
    <property type="term" value="P:dicarboxylic acid transport"/>
    <property type="evidence" value="ECO:0007669"/>
    <property type="project" value="UniProtKB-ARBA"/>
</dbReference>
<proteinExistence type="predicted"/>
<evidence type="ECO:0000256" key="3">
    <source>
        <dbReference type="ARBA" id="ARBA00022475"/>
    </source>
</evidence>
<keyword evidence="3" id="KW-1003">Cell membrane</keyword>
<feature type="transmembrane region" description="Helical" evidence="8">
    <location>
        <begin position="7"/>
        <end position="29"/>
    </location>
</feature>
<protein>
    <submittedName>
        <fullName evidence="9">Na+/H+-dicarboxylate symporter</fullName>
    </submittedName>
</protein>
<evidence type="ECO:0000256" key="7">
    <source>
        <dbReference type="ARBA" id="ARBA00023136"/>
    </source>
</evidence>
<dbReference type="GO" id="GO:0015293">
    <property type="term" value="F:symporter activity"/>
    <property type="evidence" value="ECO:0007669"/>
    <property type="project" value="UniProtKB-KW"/>
</dbReference>
<name>A0A1I0W6H5_9BACI</name>
<dbReference type="RefSeq" id="WP_090233859.1">
    <property type="nucleotide sequence ID" value="NZ_FOJW01000002.1"/>
</dbReference>
<reference evidence="9 10" key="1">
    <citation type="submission" date="2016-10" db="EMBL/GenBank/DDBJ databases">
        <authorList>
            <person name="de Groot N.N."/>
        </authorList>
    </citation>
    <scope>NUCLEOTIDE SEQUENCE [LARGE SCALE GENOMIC DNA]</scope>
    <source>
        <strain evidence="9 10">CGMCC 1.3702</strain>
    </source>
</reference>
<evidence type="ECO:0000313" key="9">
    <source>
        <dbReference type="EMBL" id="SFA83927.1"/>
    </source>
</evidence>
<keyword evidence="10" id="KW-1185">Reference proteome</keyword>
<dbReference type="SUPFAM" id="SSF118215">
    <property type="entry name" value="Proton glutamate symport protein"/>
    <property type="match status" value="1"/>
</dbReference>
<dbReference type="InterPro" id="IPR036458">
    <property type="entry name" value="Na:dicarbo_symporter_sf"/>
</dbReference>
<evidence type="ECO:0000256" key="1">
    <source>
        <dbReference type="ARBA" id="ARBA00004651"/>
    </source>
</evidence>
<keyword evidence="4 8" id="KW-0812">Transmembrane</keyword>
<dbReference type="PRINTS" id="PR00173">
    <property type="entry name" value="EDTRNSPORT"/>
</dbReference>
<feature type="transmembrane region" description="Helical" evidence="8">
    <location>
        <begin position="41"/>
        <end position="67"/>
    </location>
</feature>
<keyword evidence="5" id="KW-0769">Symport</keyword>
<dbReference type="STRING" id="237679.SAMN04488072_102233"/>
<organism evidence="9 10">
    <name type="scientific">Lentibacillus halodurans</name>
    <dbReference type="NCBI Taxonomy" id="237679"/>
    <lineage>
        <taxon>Bacteria</taxon>
        <taxon>Bacillati</taxon>
        <taxon>Bacillota</taxon>
        <taxon>Bacilli</taxon>
        <taxon>Bacillales</taxon>
        <taxon>Bacillaceae</taxon>
        <taxon>Lentibacillus</taxon>
    </lineage>
</organism>
<feature type="transmembrane region" description="Helical" evidence="8">
    <location>
        <begin position="320"/>
        <end position="341"/>
    </location>
</feature>
<feature type="transmembrane region" description="Helical" evidence="8">
    <location>
        <begin position="182"/>
        <end position="202"/>
    </location>
</feature>
<dbReference type="OrthoDB" id="9768885at2"/>
<evidence type="ECO:0000256" key="2">
    <source>
        <dbReference type="ARBA" id="ARBA00022448"/>
    </source>
</evidence>
<dbReference type="Gene3D" id="1.10.3860.10">
    <property type="entry name" value="Sodium:dicarboxylate symporter"/>
    <property type="match status" value="1"/>
</dbReference>
<keyword evidence="6 8" id="KW-1133">Transmembrane helix</keyword>
<feature type="transmembrane region" description="Helical" evidence="8">
    <location>
        <begin position="347"/>
        <end position="368"/>
    </location>
</feature>
<dbReference type="Pfam" id="PF00375">
    <property type="entry name" value="SDF"/>
    <property type="match status" value="1"/>
</dbReference>
<gene>
    <name evidence="9" type="ORF">SAMN04488072_102233</name>
</gene>
<dbReference type="Proteomes" id="UP000198642">
    <property type="component" value="Unassembled WGS sequence"/>
</dbReference>
<dbReference type="GO" id="GO:0005886">
    <property type="term" value="C:plasma membrane"/>
    <property type="evidence" value="ECO:0007669"/>
    <property type="project" value="UniProtKB-SubCell"/>
</dbReference>
<dbReference type="FunFam" id="1.10.3860.10:FF:000001">
    <property type="entry name" value="C4-dicarboxylate transport protein"/>
    <property type="match status" value="1"/>
</dbReference>
<feature type="transmembrane region" description="Helical" evidence="8">
    <location>
        <begin position="79"/>
        <end position="100"/>
    </location>
</feature>
<feature type="transmembrane region" description="Helical" evidence="8">
    <location>
        <begin position="214"/>
        <end position="235"/>
    </location>
</feature>
<dbReference type="PANTHER" id="PTHR42865:SF7">
    <property type="entry name" value="PROTON_GLUTAMATE-ASPARTATE SYMPORTER"/>
    <property type="match status" value="1"/>
</dbReference>
<evidence type="ECO:0000313" key="10">
    <source>
        <dbReference type="Proteomes" id="UP000198642"/>
    </source>
</evidence>
<evidence type="ECO:0000256" key="5">
    <source>
        <dbReference type="ARBA" id="ARBA00022847"/>
    </source>
</evidence>